<feature type="transmembrane region" description="Helical" evidence="12">
    <location>
        <begin position="24"/>
        <end position="46"/>
    </location>
</feature>
<feature type="domain" description="Tyrosine-protein kinase G-rich" evidence="14">
    <location>
        <begin position="147"/>
        <end position="203"/>
    </location>
</feature>
<sequence>MNEEVNGEALIDLSGLVILMRKSFWNIVLLGVTGAVLAMLFSFVFMTPKYNATTDLLVNQKASNQQMQYNMQQADLQVINTYKDILKRDVVLTPVLKQIKRQDNYTGTLNSLRDSISITNQTNSQVLSVTVKDKNAYTATEIANAIGKVFSSRIKKMMKVNNVTIVTRATPQLNPISPNVKLNLLIGIVAGLLLGIVIVVIRDLTDTTVRDEKFLTEELNLTSLGVVNHINDYDNKRHAVSALQDSIVTETRRV</sequence>
<dbReference type="GO" id="GO:0004713">
    <property type="term" value="F:protein tyrosine kinase activity"/>
    <property type="evidence" value="ECO:0007669"/>
    <property type="project" value="TreeGrafter"/>
</dbReference>
<accession>A0A023CWN3</accession>
<dbReference type="RefSeq" id="WP_034988300.1">
    <property type="nucleotide sequence ID" value="NZ_AYZF01000013.1"/>
</dbReference>
<gene>
    <name evidence="15" type="ORF">FD15_GL001525</name>
</gene>
<organism evidence="15 16">
    <name type="scientific">Liquorilactobacillus sucicola DSM 21376 = JCM 15457</name>
    <dbReference type="NCBI Taxonomy" id="1423806"/>
    <lineage>
        <taxon>Bacteria</taxon>
        <taxon>Bacillati</taxon>
        <taxon>Bacillota</taxon>
        <taxon>Bacilli</taxon>
        <taxon>Lactobacillales</taxon>
        <taxon>Lactobacillaceae</taxon>
        <taxon>Liquorilactobacillus</taxon>
    </lineage>
</organism>
<dbReference type="PANTHER" id="PTHR32309:SF13">
    <property type="entry name" value="FERRIC ENTEROBACTIN TRANSPORT PROTEIN FEPE"/>
    <property type="match status" value="1"/>
</dbReference>
<dbReference type="Pfam" id="PF02706">
    <property type="entry name" value="Wzz"/>
    <property type="match status" value="1"/>
</dbReference>
<reference evidence="15 16" key="1">
    <citation type="journal article" date="2015" name="Genome Announc.">
        <title>Expanding the biotechnology potential of lactobacilli through comparative genomics of 213 strains and associated genera.</title>
        <authorList>
            <person name="Sun Z."/>
            <person name="Harris H.M."/>
            <person name="McCann A."/>
            <person name="Guo C."/>
            <person name="Argimon S."/>
            <person name="Zhang W."/>
            <person name="Yang X."/>
            <person name="Jeffery I.B."/>
            <person name="Cooney J.C."/>
            <person name="Kagawa T.F."/>
            <person name="Liu W."/>
            <person name="Song Y."/>
            <person name="Salvetti E."/>
            <person name="Wrobel A."/>
            <person name="Rasinkangas P."/>
            <person name="Parkhill J."/>
            <person name="Rea M.C."/>
            <person name="O'Sullivan O."/>
            <person name="Ritari J."/>
            <person name="Douillard F.P."/>
            <person name="Paul Ross R."/>
            <person name="Yang R."/>
            <person name="Briner A.E."/>
            <person name="Felis G.E."/>
            <person name="de Vos W.M."/>
            <person name="Barrangou R."/>
            <person name="Klaenhammer T.R."/>
            <person name="Caufield P.W."/>
            <person name="Cui Y."/>
            <person name="Zhang H."/>
            <person name="O'Toole P.W."/>
        </authorList>
    </citation>
    <scope>NUCLEOTIDE SEQUENCE [LARGE SCALE GENOMIC DNA]</scope>
    <source>
        <strain evidence="15 16">DSM 21376</strain>
    </source>
</reference>
<proteinExistence type="inferred from homology"/>
<dbReference type="eggNOG" id="COG3944">
    <property type="taxonomic scope" value="Bacteria"/>
</dbReference>
<evidence type="ECO:0000259" key="13">
    <source>
        <dbReference type="Pfam" id="PF02706"/>
    </source>
</evidence>
<dbReference type="InterPro" id="IPR032807">
    <property type="entry name" value="GNVR"/>
</dbReference>
<evidence type="ECO:0000256" key="4">
    <source>
        <dbReference type="ARBA" id="ARBA00020739"/>
    </source>
</evidence>
<keyword evidence="10" id="KW-0270">Exopolysaccharide synthesis</keyword>
<dbReference type="Proteomes" id="UP000050961">
    <property type="component" value="Unassembled WGS sequence"/>
</dbReference>
<comment type="pathway">
    <text evidence="2">Capsule biogenesis; capsule polysaccharide biosynthesis.</text>
</comment>
<name>A0A023CWN3_9LACO</name>
<keyword evidence="5" id="KW-1003">Cell membrane</keyword>
<feature type="transmembrane region" description="Helical" evidence="12">
    <location>
        <begin position="182"/>
        <end position="201"/>
    </location>
</feature>
<evidence type="ECO:0000256" key="2">
    <source>
        <dbReference type="ARBA" id="ARBA00005132"/>
    </source>
</evidence>
<dbReference type="InterPro" id="IPR003856">
    <property type="entry name" value="LPS_length_determ_N"/>
</dbReference>
<evidence type="ECO:0000256" key="9">
    <source>
        <dbReference type="ARBA" id="ARBA00023136"/>
    </source>
</evidence>
<comment type="function">
    <text evidence="11">Required for CpsD phosphorylation. Involved in the regulation of capsular polysaccharide biosynthesis. May be part of a complex that directs the coordinated polymerization and export to the cell surface of the capsular polysaccharide.</text>
</comment>
<evidence type="ECO:0000256" key="11">
    <source>
        <dbReference type="ARBA" id="ARBA00045736"/>
    </source>
</evidence>
<dbReference type="EMBL" id="AYZF01000013">
    <property type="protein sequence ID" value="KRN06323.1"/>
    <property type="molecule type" value="Genomic_DNA"/>
</dbReference>
<evidence type="ECO:0000259" key="14">
    <source>
        <dbReference type="Pfam" id="PF13807"/>
    </source>
</evidence>
<evidence type="ECO:0000256" key="8">
    <source>
        <dbReference type="ARBA" id="ARBA00022989"/>
    </source>
</evidence>
<evidence type="ECO:0000256" key="3">
    <source>
        <dbReference type="ARBA" id="ARBA00006683"/>
    </source>
</evidence>
<evidence type="ECO:0000256" key="12">
    <source>
        <dbReference type="SAM" id="Phobius"/>
    </source>
</evidence>
<keyword evidence="7" id="KW-0972">Capsule biogenesis/degradation</keyword>
<dbReference type="STRING" id="1423806.FD15_GL001525"/>
<keyword evidence="9 12" id="KW-0472">Membrane</keyword>
<keyword evidence="6 12" id="KW-0812">Transmembrane</keyword>
<dbReference type="OrthoDB" id="2360475at2"/>
<dbReference type="GO" id="GO:0005886">
    <property type="term" value="C:plasma membrane"/>
    <property type="evidence" value="ECO:0007669"/>
    <property type="project" value="UniProtKB-SubCell"/>
</dbReference>
<feature type="domain" description="Polysaccharide chain length determinant N-terminal" evidence="13">
    <location>
        <begin position="11"/>
        <end position="98"/>
    </location>
</feature>
<evidence type="ECO:0000313" key="15">
    <source>
        <dbReference type="EMBL" id="KRN06323.1"/>
    </source>
</evidence>
<dbReference type="GO" id="GO:0000271">
    <property type="term" value="P:polysaccharide biosynthetic process"/>
    <property type="evidence" value="ECO:0007669"/>
    <property type="project" value="UniProtKB-KW"/>
</dbReference>
<protein>
    <recommendedName>
        <fullName evidence="4">Capsular polysaccharide biosynthesis protein CpsC</fullName>
    </recommendedName>
</protein>
<comment type="subcellular location">
    <subcellularLocation>
        <location evidence="1">Cell membrane</location>
        <topology evidence="1">Multi-pass membrane protein</topology>
    </subcellularLocation>
</comment>
<evidence type="ECO:0000256" key="1">
    <source>
        <dbReference type="ARBA" id="ARBA00004651"/>
    </source>
</evidence>
<evidence type="ECO:0000256" key="5">
    <source>
        <dbReference type="ARBA" id="ARBA00022475"/>
    </source>
</evidence>
<dbReference type="AlphaFoldDB" id="A0A023CWN3"/>
<dbReference type="PATRIC" id="fig|1423806.3.peg.1545"/>
<evidence type="ECO:0000256" key="7">
    <source>
        <dbReference type="ARBA" id="ARBA00022903"/>
    </source>
</evidence>
<dbReference type="Pfam" id="PF13807">
    <property type="entry name" value="GNVR"/>
    <property type="match status" value="1"/>
</dbReference>
<dbReference type="PANTHER" id="PTHR32309">
    <property type="entry name" value="TYROSINE-PROTEIN KINASE"/>
    <property type="match status" value="1"/>
</dbReference>
<keyword evidence="16" id="KW-1185">Reference proteome</keyword>
<keyword evidence="8 12" id="KW-1133">Transmembrane helix</keyword>
<evidence type="ECO:0000313" key="16">
    <source>
        <dbReference type="Proteomes" id="UP000050961"/>
    </source>
</evidence>
<evidence type="ECO:0000256" key="6">
    <source>
        <dbReference type="ARBA" id="ARBA00022692"/>
    </source>
</evidence>
<comment type="similarity">
    <text evidence="3">Belongs to the CpsC/CapA family.</text>
</comment>
<dbReference type="InterPro" id="IPR050445">
    <property type="entry name" value="Bact_polysacc_biosynth/exp"/>
</dbReference>
<comment type="caution">
    <text evidence="15">The sequence shown here is derived from an EMBL/GenBank/DDBJ whole genome shotgun (WGS) entry which is preliminary data.</text>
</comment>
<evidence type="ECO:0000256" key="10">
    <source>
        <dbReference type="ARBA" id="ARBA00023169"/>
    </source>
</evidence>